<accession>A0AAD4L557</accession>
<proteinExistence type="predicted"/>
<gene>
    <name evidence="1" type="ORF">EDB92DRAFT_273924</name>
</gene>
<evidence type="ECO:0000313" key="2">
    <source>
        <dbReference type="Proteomes" id="UP001201163"/>
    </source>
</evidence>
<evidence type="ECO:0000313" key="1">
    <source>
        <dbReference type="EMBL" id="KAH8980303.1"/>
    </source>
</evidence>
<protein>
    <submittedName>
        <fullName evidence="1">Uncharacterized protein</fullName>
    </submittedName>
</protein>
<sequence length="229" mass="26008">MAHKFVLKNRGAPSSGFMMRKLTHPFRSIPLHLSLSQTGKTQEGGTFRSSEATMFQKVSLSVPQIRRKETHGYLGGGAVQRLEKWVPSIGCSPMRAILFTGAYRSRYRELHLLEAASVKYCSSRLERNDGRAVVDVASIRPGPEYHKLICRLLCRLANLIDRPSNARKSWGLGTYLRSCRLTAVYRDKITEKSGLTEEAIAKENFIQHLDLEERRKPGRGIWLRLQLIV</sequence>
<comment type="caution">
    <text evidence="1">The sequence shown here is derived from an EMBL/GenBank/DDBJ whole genome shotgun (WGS) entry which is preliminary data.</text>
</comment>
<organism evidence="1 2">
    <name type="scientific">Lactarius akahatsu</name>
    <dbReference type="NCBI Taxonomy" id="416441"/>
    <lineage>
        <taxon>Eukaryota</taxon>
        <taxon>Fungi</taxon>
        <taxon>Dikarya</taxon>
        <taxon>Basidiomycota</taxon>
        <taxon>Agaricomycotina</taxon>
        <taxon>Agaricomycetes</taxon>
        <taxon>Russulales</taxon>
        <taxon>Russulaceae</taxon>
        <taxon>Lactarius</taxon>
    </lineage>
</organism>
<dbReference type="AlphaFoldDB" id="A0AAD4L557"/>
<dbReference type="Proteomes" id="UP001201163">
    <property type="component" value="Unassembled WGS sequence"/>
</dbReference>
<dbReference type="EMBL" id="JAKELL010000139">
    <property type="protein sequence ID" value="KAH8980303.1"/>
    <property type="molecule type" value="Genomic_DNA"/>
</dbReference>
<keyword evidence="2" id="KW-1185">Reference proteome</keyword>
<name>A0AAD4L557_9AGAM</name>
<reference evidence="1" key="1">
    <citation type="submission" date="2022-01" db="EMBL/GenBank/DDBJ databases">
        <title>Comparative genomics reveals a dynamic genome evolution in the ectomycorrhizal milk-cap (Lactarius) mushrooms.</title>
        <authorList>
            <consortium name="DOE Joint Genome Institute"/>
            <person name="Lebreton A."/>
            <person name="Tang N."/>
            <person name="Kuo A."/>
            <person name="LaButti K."/>
            <person name="Drula E."/>
            <person name="Barry K."/>
            <person name="Clum A."/>
            <person name="Lipzen A."/>
            <person name="Mousain D."/>
            <person name="Ng V."/>
            <person name="Wang R."/>
            <person name="Wang X."/>
            <person name="Dai Y."/>
            <person name="Henrissat B."/>
            <person name="Grigoriev I.V."/>
            <person name="Guerin-Laguette A."/>
            <person name="Yu F."/>
            <person name="Martin F.M."/>
        </authorList>
    </citation>
    <scope>NUCLEOTIDE SEQUENCE</scope>
    <source>
        <strain evidence="1">QP</strain>
    </source>
</reference>